<keyword evidence="3" id="KW-1185">Reference proteome</keyword>
<evidence type="ECO:0000313" key="2">
    <source>
        <dbReference type="EMBL" id="ACY49092.1"/>
    </source>
</evidence>
<reference evidence="2 3" key="1">
    <citation type="journal article" date="2009" name="Stand. Genomic Sci.">
        <title>Complete genome sequence of Rhodothermus marinus type strain (R-10).</title>
        <authorList>
            <person name="Nolan M."/>
            <person name="Tindall B.J."/>
            <person name="Pomrenke H."/>
            <person name="Lapidus A."/>
            <person name="Copeland A."/>
            <person name="Glavina Del Rio T."/>
            <person name="Lucas S."/>
            <person name="Chen F."/>
            <person name="Tice H."/>
            <person name="Cheng J.F."/>
            <person name="Saunders E."/>
            <person name="Han C."/>
            <person name="Bruce D."/>
            <person name="Goodwin L."/>
            <person name="Chain P."/>
            <person name="Pitluck S."/>
            <person name="Ovchinikova G."/>
            <person name="Pati A."/>
            <person name="Ivanova N."/>
            <person name="Mavromatis K."/>
            <person name="Chen A."/>
            <person name="Palaniappan K."/>
            <person name="Land M."/>
            <person name="Hauser L."/>
            <person name="Chang Y.J."/>
            <person name="Jeffries C.D."/>
            <person name="Brettin T."/>
            <person name="Goker M."/>
            <person name="Bristow J."/>
            <person name="Eisen J.A."/>
            <person name="Markowitz V."/>
            <person name="Hugenholtz P."/>
            <person name="Kyrpides N.C."/>
            <person name="Klenk H.P."/>
            <person name="Detter J.C."/>
        </authorList>
    </citation>
    <scope>NUCLEOTIDE SEQUENCE [LARGE SCALE GENOMIC DNA]</scope>
    <source>
        <strain evidence="3">ATCC 43812 / DSM 4252 / R-10</strain>
    </source>
</reference>
<evidence type="ECO:0000256" key="1">
    <source>
        <dbReference type="SAM" id="MobiDB-lite"/>
    </source>
</evidence>
<protein>
    <submittedName>
        <fullName evidence="2">Uncharacterized protein</fullName>
    </submittedName>
</protein>
<dbReference type="Proteomes" id="UP000002221">
    <property type="component" value="Chromosome"/>
</dbReference>
<dbReference type="STRING" id="518766.Rmar_2213"/>
<evidence type="ECO:0000313" key="3">
    <source>
        <dbReference type="Proteomes" id="UP000002221"/>
    </source>
</evidence>
<dbReference type="AlphaFoldDB" id="D0MDU8"/>
<sequence length="113" mass="13387">MSVSAASPTPERARSGTSRPSRAGARYWYHIRFSDDEVRRRRVEVFLHRFERFYHTLGRPEGMVLYRRPGTHDYYFSCGPFEYAGRIYREFPAERLDHPPEGELELIFGQQPC</sequence>
<name>D0MDU8_RHOM4</name>
<dbReference type="KEGG" id="rmr:Rmar_2213"/>
<accession>D0MDU8</accession>
<organism evidence="2 3">
    <name type="scientific">Rhodothermus marinus (strain ATCC 43812 / DSM 4252 / R-10)</name>
    <name type="common">Rhodothermus obamensis</name>
    <dbReference type="NCBI Taxonomy" id="518766"/>
    <lineage>
        <taxon>Bacteria</taxon>
        <taxon>Pseudomonadati</taxon>
        <taxon>Rhodothermota</taxon>
        <taxon>Rhodothermia</taxon>
        <taxon>Rhodothermales</taxon>
        <taxon>Rhodothermaceae</taxon>
        <taxon>Rhodothermus</taxon>
    </lineage>
</organism>
<dbReference type="HOGENOM" id="CLU_2131584_0_0_10"/>
<gene>
    <name evidence="2" type="ordered locus">Rmar_2213</name>
</gene>
<proteinExistence type="predicted"/>
<feature type="region of interest" description="Disordered" evidence="1">
    <location>
        <begin position="1"/>
        <end position="21"/>
    </location>
</feature>
<dbReference type="EMBL" id="CP001807">
    <property type="protein sequence ID" value="ACY49092.1"/>
    <property type="molecule type" value="Genomic_DNA"/>
</dbReference>